<dbReference type="InterPro" id="IPR017441">
    <property type="entry name" value="Protein_kinase_ATP_BS"/>
</dbReference>
<feature type="domain" description="Protein kinase" evidence="13">
    <location>
        <begin position="930"/>
        <end position="1211"/>
    </location>
</feature>
<keyword evidence="4" id="KW-0597">Phosphoprotein</keyword>
<feature type="compositionally biased region" description="Basic and acidic residues" evidence="12">
    <location>
        <begin position="561"/>
        <end position="570"/>
    </location>
</feature>
<reference evidence="14 15" key="1">
    <citation type="submission" date="2019-07" db="EMBL/GenBank/DDBJ databases">
        <title>Chromosome genome assembly for large yellow croaker.</title>
        <authorList>
            <person name="Xiao S."/>
        </authorList>
    </citation>
    <scope>NUCLEOTIDE SEQUENCE [LARGE SCALE GENOMIC DNA]</scope>
    <source>
        <strain evidence="14">JMULYC20181020</strain>
        <tissue evidence="14">Muscle</tissue>
    </source>
</reference>
<dbReference type="AlphaFoldDB" id="A0A6G0J313"/>
<dbReference type="InterPro" id="IPR000719">
    <property type="entry name" value="Prot_kinase_dom"/>
</dbReference>
<accession>A0A6G0J313</accession>
<dbReference type="GO" id="GO:0005737">
    <property type="term" value="C:cytoplasm"/>
    <property type="evidence" value="ECO:0007669"/>
    <property type="project" value="TreeGrafter"/>
</dbReference>
<dbReference type="GO" id="GO:0005524">
    <property type="term" value="F:ATP binding"/>
    <property type="evidence" value="ECO:0007669"/>
    <property type="project" value="UniProtKB-UniRule"/>
</dbReference>
<feature type="compositionally biased region" description="Basic and acidic residues" evidence="12">
    <location>
        <begin position="141"/>
        <end position="150"/>
    </location>
</feature>
<dbReference type="InterPro" id="IPR011009">
    <property type="entry name" value="Kinase-like_dom_sf"/>
</dbReference>
<dbReference type="GO" id="GO:0004693">
    <property type="term" value="F:cyclin-dependent protein serine/threonine kinase activity"/>
    <property type="evidence" value="ECO:0007669"/>
    <property type="project" value="UniProtKB-EC"/>
</dbReference>
<name>A0A6G0J313_LARCR</name>
<comment type="catalytic activity">
    <reaction evidence="9">
        <text>L-threonyl-[protein] + ATP = O-phospho-L-threonyl-[protein] + ADP + H(+)</text>
        <dbReference type="Rhea" id="RHEA:46608"/>
        <dbReference type="Rhea" id="RHEA-COMP:11060"/>
        <dbReference type="Rhea" id="RHEA-COMP:11605"/>
        <dbReference type="ChEBI" id="CHEBI:15378"/>
        <dbReference type="ChEBI" id="CHEBI:30013"/>
        <dbReference type="ChEBI" id="CHEBI:30616"/>
        <dbReference type="ChEBI" id="CHEBI:61977"/>
        <dbReference type="ChEBI" id="CHEBI:456216"/>
        <dbReference type="EC" id="2.7.11.22"/>
    </reaction>
</comment>
<dbReference type="InterPro" id="IPR008271">
    <property type="entry name" value="Ser/Thr_kinase_AS"/>
</dbReference>
<evidence type="ECO:0000256" key="11">
    <source>
        <dbReference type="PROSITE-ProRule" id="PRU10141"/>
    </source>
</evidence>
<dbReference type="Pfam" id="PF00069">
    <property type="entry name" value="Pkinase"/>
    <property type="match status" value="1"/>
</dbReference>
<feature type="compositionally biased region" description="Polar residues" evidence="12">
    <location>
        <begin position="431"/>
        <end position="442"/>
    </location>
</feature>
<feature type="region of interest" description="Disordered" evidence="12">
    <location>
        <begin position="1239"/>
        <end position="1260"/>
    </location>
</feature>
<evidence type="ECO:0000313" key="15">
    <source>
        <dbReference type="Proteomes" id="UP000424527"/>
    </source>
</evidence>
<evidence type="ECO:0000256" key="10">
    <source>
        <dbReference type="ARBA" id="ARBA00048367"/>
    </source>
</evidence>
<protein>
    <recommendedName>
        <fullName evidence="2">cyclin-dependent kinase</fullName>
        <ecNumber evidence="2">2.7.11.22</ecNumber>
    </recommendedName>
</protein>
<feature type="region of interest" description="Disordered" evidence="12">
    <location>
        <begin position="829"/>
        <end position="868"/>
    </location>
</feature>
<dbReference type="EMBL" id="REGW02000003">
    <property type="protein sequence ID" value="KAE8297997.1"/>
    <property type="molecule type" value="Genomic_DNA"/>
</dbReference>
<feature type="compositionally biased region" description="Polar residues" evidence="12">
    <location>
        <begin position="841"/>
        <end position="859"/>
    </location>
</feature>
<evidence type="ECO:0000256" key="12">
    <source>
        <dbReference type="SAM" id="MobiDB-lite"/>
    </source>
</evidence>
<feature type="binding site" evidence="11">
    <location>
        <position position="959"/>
    </location>
    <ligand>
        <name>ATP</name>
        <dbReference type="ChEBI" id="CHEBI:30616"/>
    </ligand>
</feature>
<feature type="compositionally biased region" description="Polar residues" evidence="12">
    <location>
        <begin position="236"/>
        <end position="247"/>
    </location>
</feature>
<evidence type="ECO:0000256" key="3">
    <source>
        <dbReference type="ARBA" id="ARBA00022527"/>
    </source>
</evidence>
<evidence type="ECO:0000313" key="14">
    <source>
        <dbReference type="EMBL" id="KAE8297997.1"/>
    </source>
</evidence>
<dbReference type="PROSITE" id="PS00108">
    <property type="entry name" value="PROTEIN_KINASE_ST"/>
    <property type="match status" value="1"/>
</dbReference>
<comment type="caution">
    <text evidence="14">The sequence shown here is derived from an EMBL/GenBank/DDBJ whole genome shotgun (WGS) entry which is preliminary data.</text>
</comment>
<comment type="catalytic activity">
    <reaction evidence="10">
        <text>L-seryl-[protein] + ATP = O-phospho-L-seryl-[protein] + ADP + H(+)</text>
        <dbReference type="Rhea" id="RHEA:17989"/>
        <dbReference type="Rhea" id="RHEA-COMP:9863"/>
        <dbReference type="Rhea" id="RHEA-COMP:11604"/>
        <dbReference type="ChEBI" id="CHEBI:15378"/>
        <dbReference type="ChEBI" id="CHEBI:29999"/>
        <dbReference type="ChEBI" id="CHEBI:30616"/>
        <dbReference type="ChEBI" id="CHEBI:83421"/>
        <dbReference type="ChEBI" id="CHEBI:456216"/>
        <dbReference type="EC" id="2.7.11.22"/>
    </reaction>
</comment>
<sequence>MSSKSVNQYGLKSLLECTARPVLLSQPPNIANFMDEHLTELIKFKDTYHNDDPKEVSFQFQEQWENKYFKNVEKKTRLTTSKVQEGDSTRTQPTKPSVPRLGSPRTQPTQAKVQEQKTSRTRPRTAKVQGPVTTMTQPTKPKVEEPESTRTRAKTSKVLEPVTTRKQLTQAKVQEAENCKTRPTTSKVQERDSTRTQPTKPSVPGPESPRKQPTQAKIQEPKISRTRPRTAEVQGPVTTMSVPTQAKVQEPKTSRTRPRTAEVQGPVTTMSVPTQAKVQEPKTSRTRPRTAEVQGPVTTMTQPKQPKVLGPDSGRTQPTTSKVQEGESTRTQPTMPKVEEEESTRTQAKTSKVLEPVTTRKQLTQAKVQEAENCKTRPTTSKVQERDSTRTQPTKPSVPGPESPRKQPTQAKVQEPKTSRTRPRTAEVQGPVTTMSVPTQAKVQEPKTSRTRPRTAEVQGPVTTMTQPKQPKVLGPDSGRTQPTTSKVQEGESTRTEPTMPKVEEEESTRTRAKTSKVLEPVTTRKQLTQAKVQEAENCKTRPTTSKVQERDSTRTQPTKPKVEEPESTRTRAKTSKVLEPVTTRKQLTQAKVQEAENCKTRPTTSKVQERDSTRTQPTKPSVPGPESPRKQPTQAKVQEPKTSRTRPRTAKVQGPVTTMTQPTKPKVEEPESTRTRAKKSKVLEPVTTRKQPTKPKVPEPESTRTRPPWTLEPENTRGPRVLWTERARARPVVNRNSQTCPQTIYIIGRGKPNRRGRSLLPFPSPHPFLALSLLLCVDDLCFSILLISTMNKMKNFKRRFSLSVPRTETIEENEFTEQINQLNIQHTQGLTPDRLGPPSHDTSPVSPESTTPGAQSPSHLHYHSKAQHRRFSMEDVSKRMSLPMDIRLPPEFLKKLQLESENSPLCKPLSRMSRRASLSDIGFGKLETYVKLGKLGEGTYATVFKGRSKLTENLVALKEIRLEHEEGAPCTAIREVSLLKNLKHANIVTLHDIIHTERCLTLVFEYLDSDLKQYLDNCGNLMSMHNVKIFMFQLLRGLSYCHKRKILHRDLKPQNLLINEKGELKLADFGLARAKSVPTKTYSNEVVTLWYRPPDVLLGSTEYSTPIDMWGVGCILFEMATGRPMFPGATVKEELHLIFRLMGTPTEETCPGISSNEEFRSYLFPQYRPQALINHVPRLDTEGMDLLSALLQYDTRSRISAEAALRHPYFLSLGNNIHNLADTASVFSLREVQLQKDPGHRSSVFQPLGRGKNRRQSIF</sequence>
<dbReference type="InterPro" id="IPR050108">
    <property type="entry name" value="CDK"/>
</dbReference>
<dbReference type="FunFam" id="3.30.200.20:FF:000007">
    <property type="entry name" value="Cyclin-dependent kinase 14, putative"/>
    <property type="match status" value="1"/>
</dbReference>
<dbReference type="EC" id="2.7.11.22" evidence="2"/>
<dbReference type="FunFam" id="1.10.510.10:FF:000061">
    <property type="entry name" value="Putative cyclin-dependent kinase 17"/>
    <property type="match status" value="1"/>
</dbReference>
<organism evidence="14 15">
    <name type="scientific">Larimichthys crocea</name>
    <name type="common">Large yellow croaker</name>
    <name type="synonym">Pseudosciaena crocea</name>
    <dbReference type="NCBI Taxonomy" id="215358"/>
    <lineage>
        <taxon>Eukaryota</taxon>
        <taxon>Metazoa</taxon>
        <taxon>Chordata</taxon>
        <taxon>Craniata</taxon>
        <taxon>Vertebrata</taxon>
        <taxon>Euteleostomi</taxon>
        <taxon>Actinopterygii</taxon>
        <taxon>Neopterygii</taxon>
        <taxon>Teleostei</taxon>
        <taxon>Neoteleostei</taxon>
        <taxon>Acanthomorphata</taxon>
        <taxon>Eupercaria</taxon>
        <taxon>Sciaenidae</taxon>
        <taxon>Larimichthys</taxon>
    </lineage>
</organism>
<evidence type="ECO:0000256" key="4">
    <source>
        <dbReference type="ARBA" id="ARBA00022553"/>
    </source>
</evidence>
<evidence type="ECO:0000259" key="13">
    <source>
        <dbReference type="PROSITE" id="PS50011"/>
    </source>
</evidence>
<dbReference type="Proteomes" id="UP000424527">
    <property type="component" value="Unassembled WGS sequence"/>
</dbReference>
<keyword evidence="7 14" id="KW-0418">Kinase</keyword>
<feature type="compositionally biased region" description="Polar residues" evidence="12">
    <location>
        <begin position="479"/>
        <end position="488"/>
    </location>
</feature>
<evidence type="ECO:0000256" key="8">
    <source>
        <dbReference type="ARBA" id="ARBA00022840"/>
    </source>
</evidence>
<dbReference type="PROSITE" id="PS00107">
    <property type="entry name" value="PROTEIN_KINASE_ATP"/>
    <property type="match status" value="1"/>
</dbReference>
<gene>
    <name evidence="14" type="ORF">D5F01_LYC02482</name>
</gene>
<evidence type="ECO:0000256" key="6">
    <source>
        <dbReference type="ARBA" id="ARBA00022741"/>
    </source>
</evidence>
<evidence type="ECO:0000256" key="5">
    <source>
        <dbReference type="ARBA" id="ARBA00022679"/>
    </source>
</evidence>
<evidence type="ECO:0000256" key="7">
    <source>
        <dbReference type="ARBA" id="ARBA00022777"/>
    </source>
</evidence>
<feature type="compositionally biased region" description="Basic and acidic residues" evidence="12">
    <location>
        <begin position="666"/>
        <end position="675"/>
    </location>
</feature>
<dbReference type="CDD" id="cd07871">
    <property type="entry name" value="STKc_PCTAIRE3"/>
    <property type="match status" value="1"/>
</dbReference>
<dbReference type="PANTHER" id="PTHR24056:SF52">
    <property type="entry name" value="CYCLIN-DEPENDENT KINASE 18"/>
    <property type="match status" value="1"/>
</dbReference>
<feature type="compositionally biased region" description="Polar residues" evidence="12">
    <location>
        <begin position="104"/>
        <end position="113"/>
    </location>
</feature>
<dbReference type="SUPFAM" id="SSF56112">
    <property type="entry name" value="Protein kinase-like (PK-like)"/>
    <property type="match status" value="1"/>
</dbReference>
<keyword evidence="3" id="KW-0723">Serine/threonine-protein kinase</keyword>
<dbReference type="Gene3D" id="1.10.510.10">
    <property type="entry name" value="Transferase(Phosphotransferase) domain 1"/>
    <property type="match status" value="1"/>
</dbReference>
<dbReference type="GO" id="GO:0005634">
    <property type="term" value="C:nucleus"/>
    <property type="evidence" value="ECO:0007669"/>
    <property type="project" value="TreeGrafter"/>
</dbReference>
<proteinExistence type="inferred from homology"/>
<feature type="compositionally biased region" description="Polar residues" evidence="12">
    <location>
        <begin position="266"/>
        <end position="277"/>
    </location>
</feature>
<keyword evidence="5" id="KW-0808">Transferase</keyword>
<feature type="compositionally biased region" description="Polar residues" evidence="12">
    <location>
        <begin position="314"/>
        <end position="323"/>
    </location>
</feature>
<dbReference type="CDD" id="cd12100">
    <property type="entry name" value="DD_CABYR_SP17"/>
    <property type="match status" value="1"/>
</dbReference>
<keyword evidence="15" id="KW-1185">Reference proteome</keyword>
<keyword evidence="6 11" id="KW-0547">Nucleotide-binding</keyword>
<dbReference type="Gene3D" id="3.30.200.20">
    <property type="entry name" value="Phosphorylase Kinase, domain 1"/>
    <property type="match status" value="1"/>
</dbReference>
<dbReference type="SMART" id="SM00220">
    <property type="entry name" value="S_TKc"/>
    <property type="match status" value="1"/>
</dbReference>
<dbReference type="PANTHER" id="PTHR24056">
    <property type="entry name" value="CELL DIVISION PROTEIN KINASE"/>
    <property type="match status" value="1"/>
</dbReference>
<feature type="region of interest" description="Disordered" evidence="12">
    <location>
        <begin position="78"/>
        <end position="717"/>
    </location>
</feature>
<dbReference type="InterPro" id="IPR047579">
    <property type="entry name" value="DD_CABYR_SP17"/>
</dbReference>
<evidence type="ECO:0000256" key="9">
    <source>
        <dbReference type="ARBA" id="ARBA00047811"/>
    </source>
</evidence>
<comment type="similarity">
    <text evidence="1">Belongs to the protein kinase superfamily. CMGC Ser/Thr protein kinase family. CDC2/CDKX subfamily.</text>
</comment>
<keyword evidence="8 11" id="KW-0067">ATP-binding</keyword>
<dbReference type="PROSITE" id="PS50011">
    <property type="entry name" value="PROTEIN_KINASE_DOM"/>
    <property type="match status" value="1"/>
</dbReference>
<evidence type="ECO:0000256" key="2">
    <source>
        <dbReference type="ARBA" id="ARBA00012425"/>
    </source>
</evidence>
<evidence type="ECO:0000256" key="1">
    <source>
        <dbReference type="ARBA" id="ARBA00006485"/>
    </source>
</evidence>